<protein>
    <submittedName>
        <fullName evidence="2">Uncharacterized protein</fullName>
    </submittedName>
</protein>
<dbReference type="HOGENOM" id="CLU_1020057_0_0_1"/>
<name>A0A0C9ZS52_9AGAM</name>
<proteinExistence type="predicted"/>
<reference evidence="2 3" key="1">
    <citation type="submission" date="2014-04" db="EMBL/GenBank/DDBJ databases">
        <authorList>
            <consortium name="DOE Joint Genome Institute"/>
            <person name="Kuo A."/>
            <person name="Ruytinx J."/>
            <person name="Rineau F."/>
            <person name="Colpaert J."/>
            <person name="Kohler A."/>
            <person name="Nagy L.G."/>
            <person name="Floudas D."/>
            <person name="Copeland A."/>
            <person name="Barry K.W."/>
            <person name="Cichocki N."/>
            <person name="Veneault-Fourrey C."/>
            <person name="LaButti K."/>
            <person name="Lindquist E.A."/>
            <person name="Lipzen A."/>
            <person name="Lundell T."/>
            <person name="Morin E."/>
            <person name="Murat C."/>
            <person name="Sun H."/>
            <person name="Tunlid A."/>
            <person name="Henrissat B."/>
            <person name="Grigoriev I.V."/>
            <person name="Hibbett D.S."/>
            <person name="Martin F."/>
            <person name="Nordberg H.P."/>
            <person name="Cantor M.N."/>
            <person name="Hua S.X."/>
        </authorList>
    </citation>
    <scope>NUCLEOTIDE SEQUENCE [LARGE SCALE GENOMIC DNA]</scope>
    <source>
        <strain evidence="2 3">UH-Slu-Lm8-n1</strain>
    </source>
</reference>
<dbReference type="OrthoDB" id="2681968at2759"/>
<accession>A0A0C9ZS52</accession>
<feature type="region of interest" description="Disordered" evidence="1">
    <location>
        <begin position="1"/>
        <end position="20"/>
    </location>
</feature>
<dbReference type="EMBL" id="KN836394">
    <property type="protein sequence ID" value="KIK32121.1"/>
    <property type="molecule type" value="Genomic_DNA"/>
</dbReference>
<dbReference type="InParanoid" id="A0A0C9ZS52"/>
<evidence type="ECO:0000313" key="2">
    <source>
        <dbReference type="EMBL" id="KIK32121.1"/>
    </source>
</evidence>
<evidence type="ECO:0000256" key="1">
    <source>
        <dbReference type="SAM" id="MobiDB-lite"/>
    </source>
</evidence>
<evidence type="ECO:0000313" key="3">
    <source>
        <dbReference type="Proteomes" id="UP000054485"/>
    </source>
</evidence>
<organism evidence="2 3">
    <name type="scientific">Suillus luteus UH-Slu-Lm8-n1</name>
    <dbReference type="NCBI Taxonomy" id="930992"/>
    <lineage>
        <taxon>Eukaryota</taxon>
        <taxon>Fungi</taxon>
        <taxon>Dikarya</taxon>
        <taxon>Basidiomycota</taxon>
        <taxon>Agaricomycotina</taxon>
        <taxon>Agaricomycetes</taxon>
        <taxon>Agaricomycetidae</taxon>
        <taxon>Boletales</taxon>
        <taxon>Suillineae</taxon>
        <taxon>Suillaceae</taxon>
        <taxon>Suillus</taxon>
    </lineage>
</organism>
<reference evidence="3" key="2">
    <citation type="submission" date="2015-01" db="EMBL/GenBank/DDBJ databases">
        <title>Evolutionary Origins and Diversification of the Mycorrhizal Mutualists.</title>
        <authorList>
            <consortium name="DOE Joint Genome Institute"/>
            <consortium name="Mycorrhizal Genomics Consortium"/>
            <person name="Kohler A."/>
            <person name="Kuo A."/>
            <person name="Nagy L.G."/>
            <person name="Floudas D."/>
            <person name="Copeland A."/>
            <person name="Barry K.W."/>
            <person name="Cichocki N."/>
            <person name="Veneault-Fourrey C."/>
            <person name="LaButti K."/>
            <person name="Lindquist E.A."/>
            <person name="Lipzen A."/>
            <person name="Lundell T."/>
            <person name="Morin E."/>
            <person name="Murat C."/>
            <person name="Riley R."/>
            <person name="Ohm R."/>
            <person name="Sun H."/>
            <person name="Tunlid A."/>
            <person name="Henrissat B."/>
            <person name="Grigoriev I.V."/>
            <person name="Hibbett D.S."/>
            <person name="Martin F."/>
        </authorList>
    </citation>
    <scope>NUCLEOTIDE SEQUENCE [LARGE SCALE GENOMIC DNA]</scope>
    <source>
        <strain evidence="3">UH-Slu-Lm8-n1</strain>
    </source>
</reference>
<dbReference type="Proteomes" id="UP000054485">
    <property type="component" value="Unassembled WGS sequence"/>
</dbReference>
<gene>
    <name evidence="2" type="ORF">CY34DRAFT_19274</name>
</gene>
<keyword evidence="3" id="KW-1185">Reference proteome</keyword>
<dbReference type="AlphaFoldDB" id="A0A0C9ZS52"/>
<sequence length="273" mass="30717">MDLQVQANSDFGETADTQGMSDSGYFYDDEGGMVGLANDPPGSVEEPFDSQTSEKPYVECFKGAMKVYWHGQTFLDRFNMDPYADWRWKLSPELIHPAFTSSTSSSATRVELTPLDFFKKVDHPESPHMAAEVLSGSDCSLSPKLFPPPPSDSPKSYLSLVDEILYLPNLKKSLRSPKSPSQAAYSCERSSKRHIPYPLRPSPLQLRFANRDTGQAEPDFTSEQLQEYEEIISSDLSWINFDTLYKAFKAALAGHKAAYYEVATSLWQIEYSE</sequence>